<reference evidence="10 11" key="1">
    <citation type="submission" date="2020-08" db="EMBL/GenBank/DDBJ databases">
        <title>Genomic Encyclopedia of Type Strains, Phase IV (KMG-IV): sequencing the most valuable type-strain genomes for metagenomic binning, comparative biology and taxonomic classification.</title>
        <authorList>
            <person name="Goeker M."/>
        </authorList>
    </citation>
    <scope>NUCLEOTIDE SEQUENCE [LARGE SCALE GENOMIC DNA]</scope>
    <source>
        <strain evidence="10 11">DSM 21458</strain>
    </source>
</reference>
<dbReference type="InterPro" id="IPR011006">
    <property type="entry name" value="CheY-like_superfamily"/>
</dbReference>
<dbReference type="SUPFAM" id="SSF52172">
    <property type="entry name" value="CheY-like"/>
    <property type="match status" value="1"/>
</dbReference>
<sequence length="262" mass="28783">MKRILPPLESRPPHPPLVQDIHPNARILVIEDDPDIRRALEHDLALGGFEVILAPSGSLGLLRARETEPQLILLDLTLPDFDGLEVARRLRRFSSVPLIVLSGRDSLEDKLRLLGAGADDYLVKPFHTPELMARIGVQMRRSSGEDTVQVGALRFDVLSRQCTFGGVPVPLSPTEMNILLLLARSPGRVFSRQEIIKVVWPSGLPEGSNVLDVHIANARAKLREIGAFGVLRTIRGLGYALRVPPASGTPDRQTPAPRRSIS</sequence>
<dbReference type="CDD" id="cd00383">
    <property type="entry name" value="trans_reg_C"/>
    <property type="match status" value="1"/>
</dbReference>
<feature type="DNA-binding region" description="OmpR/PhoB-type" evidence="7">
    <location>
        <begin position="145"/>
        <end position="243"/>
    </location>
</feature>
<dbReference type="AlphaFoldDB" id="A0A841HY22"/>
<dbReference type="GO" id="GO:0006355">
    <property type="term" value="P:regulation of DNA-templated transcription"/>
    <property type="evidence" value="ECO:0007669"/>
    <property type="project" value="InterPro"/>
</dbReference>
<evidence type="ECO:0000256" key="7">
    <source>
        <dbReference type="PROSITE-ProRule" id="PRU01091"/>
    </source>
</evidence>
<feature type="domain" description="Response regulatory" evidence="8">
    <location>
        <begin position="26"/>
        <end position="139"/>
    </location>
</feature>
<dbReference type="EMBL" id="JACHHG010000001">
    <property type="protein sequence ID" value="MBB6096822.1"/>
    <property type="molecule type" value="Genomic_DNA"/>
</dbReference>
<evidence type="ECO:0000259" key="8">
    <source>
        <dbReference type="PROSITE" id="PS50110"/>
    </source>
</evidence>
<dbReference type="InterPro" id="IPR001867">
    <property type="entry name" value="OmpR/PhoB-type_DNA-bd"/>
</dbReference>
<dbReference type="PROSITE" id="PS50110">
    <property type="entry name" value="RESPONSE_REGULATORY"/>
    <property type="match status" value="1"/>
</dbReference>
<evidence type="ECO:0000256" key="1">
    <source>
        <dbReference type="ARBA" id="ARBA00022553"/>
    </source>
</evidence>
<feature type="modified residue" description="4-aspartylphosphate" evidence="6">
    <location>
        <position position="75"/>
    </location>
</feature>
<dbReference type="GO" id="GO:0000156">
    <property type="term" value="F:phosphorelay response regulator activity"/>
    <property type="evidence" value="ECO:0007669"/>
    <property type="project" value="TreeGrafter"/>
</dbReference>
<dbReference type="GO" id="GO:0032993">
    <property type="term" value="C:protein-DNA complex"/>
    <property type="evidence" value="ECO:0007669"/>
    <property type="project" value="TreeGrafter"/>
</dbReference>
<proteinExistence type="predicted"/>
<gene>
    <name evidence="10" type="ORF">HNR42_000234</name>
</gene>
<evidence type="ECO:0000313" key="11">
    <source>
        <dbReference type="Proteomes" id="UP000569951"/>
    </source>
</evidence>
<dbReference type="InterPro" id="IPR036388">
    <property type="entry name" value="WH-like_DNA-bd_sf"/>
</dbReference>
<dbReference type="InterPro" id="IPR001789">
    <property type="entry name" value="Sig_transdc_resp-reg_receiver"/>
</dbReference>
<evidence type="ECO:0000256" key="6">
    <source>
        <dbReference type="PROSITE-ProRule" id="PRU00169"/>
    </source>
</evidence>
<keyword evidence="1 6" id="KW-0597">Phosphoprotein</keyword>
<keyword evidence="4 7" id="KW-0238">DNA-binding</keyword>
<dbReference type="Pfam" id="PF00486">
    <property type="entry name" value="Trans_reg_C"/>
    <property type="match status" value="1"/>
</dbReference>
<keyword evidence="2" id="KW-0902">Two-component regulatory system</keyword>
<name>A0A841HY22_9DEIO</name>
<dbReference type="Pfam" id="PF00072">
    <property type="entry name" value="Response_reg"/>
    <property type="match status" value="1"/>
</dbReference>
<dbReference type="GO" id="GO:0000976">
    <property type="term" value="F:transcription cis-regulatory region binding"/>
    <property type="evidence" value="ECO:0007669"/>
    <property type="project" value="TreeGrafter"/>
</dbReference>
<accession>A0A841HY22</accession>
<dbReference type="PANTHER" id="PTHR48111">
    <property type="entry name" value="REGULATOR OF RPOS"/>
    <property type="match status" value="1"/>
</dbReference>
<organism evidence="10 11">
    <name type="scientific">Deinobacterium chartae</name>
    <dbReference type="NCBI Taxonomy" id="521158"/>
    <lineage>
        <taxon>Bacteria</taxon>
        <taxon>Thermotogati</taxon>
        <taxon>Deinococcota</taxon>
        <taxon>Deinococci</taxon>
        <taxon>Deinococcales</taxon>
        <taxon>Deinococcaceae</taxon>
        <taxon>Deinobacterium</taxon>
    </lineage>
</organism>
<evidence type="ECO:0000256" key="5">
    <source>
        <dbReference type="ARBA" id="ARBA00023163"/>
    </source>
</evidence>
<dbReference type="Proteomes" id="UP000569951">
    <property type="component" value="Unassembled WGS sequence"/>
</dbReference>
<dbReference type="SMART" id="SM00448">
    <property type="entry name" value="REC"/>
    <property type="match status" value="1"/>
</dbReference>
<comment type="caution">
    <text evidence="10">The sequence shown here is derived from an EMBL/GenBank/DDBJ whole genome shotgun (WGS) entry which is preliminary data.</text>
</comment>
<dbReference type="Gene3D" id="1.10.10.10">
    <property type="entry name" value="Winged helix-like DNA-binding domain superfamily/Winged helix DNA-binding domain"/>
    <property type="match status" value="1"/>
</dbReference>
<protein>
    <submittedName>
        <fullName evidence="10">DNA-binding response OmpR family regulator</fullName>
    </submittedName>
</protein>
<dbReference type="RefSeq" id="WP_183983641.1">
    <property type="nucleotide sequence ID" value="NZ_JACHHG010000001.1"/>
</dbReference>
<keyword evidence="11" id="KW-1185">Reference proteome</keyword>
<evidence type="ECO:0000256" key="3">
    <source>
        <dbReference type="ARBA" id="ARBA00023015"/>
    </source>
</evidence>
<dbReference type="GO" id="GO:0005829">
    <property type="term" value="C:cytosol"/>
    <property type="evidence" value="ECO:0007669"/>
    <property type="project" value="TreeGrafter"/>
</dbReference>
<dbReference type="Gene3D" id="3.40.50.2300">
    <property type="match status" value="1"/>
</dbReference>
<evidence type="ECO:0000313" key="10">
    <source>
        <dbReference type="EMBL" id="MBB6096822.1"/>
    </source>
</evidence>
<keyword evidence="5" id="KW-0804">Transcription</keyword>
<dbReference type="PROSITE" id="PS51755">
    <property type="entry name" value="OMPR_PHOB"/>
    <property type="match status" value="1"/>
</dbReference>
<evidence type="ECO:0000256" key="2">
    <source>
        <dbReference type="ARBA" id="ARBA00023012"/>
    </source>
</evidence>
<keyword evidence="3" id="KW-0805">Transcription regulation</keyword>
<dbReference type="SMART" id="SM00862">
    <property type="entry name" value="Trans_reg_C"/>
    <property type="match status" value="1"/>
</dbReference>
<dbReference type="InterPro" id="IPR039420">
    <property type="entry name" value="WalR-like"/>
</dbReference>
<evidence type="ECO:0000259" key="9">
    <source>
        <dbReference type="PROSITE" id="PS51755"/>
    </source>
</evidence>
<dbReference type="Gene3D" id="6.10.250.690">
    <property type="match status" value="1"/>
</dbReference>
<feature type="domain" description="OmpR/PhoB-type" evidence="9">
    <location>
        <begin position="145"/>
        <end position="243"/>
    </location>
</feature>
<dbReference type="PANTHER" id="PTHR48111:SF22">
    <property type="entry name" value="REGULATOR OF RPOS"/>
    <property type="match status" value="1"/>
</dbReference>
<evidence type="ECO:0000256" key="4">
    <source>
        <dbReference type="ARBA" id="ARBA00023125"/>
    </source>
</evidence>